<feature type="compositionally biased region" description="Basic and acidic residues" evidence="2">
    <location>
        <begin position="63"/>
        <end position="75"/>
    </location>
</feature>
<evidence type="ECO:0000313" key="4">
    <source>
        <dbReference type="Proteomes" id="UP000268162"/>
    </source>
</evidence>
<feature type="coiled-coil region" evidence="1">
    <location>
        <begin position="266"/>
        <end position="300"/>
    </location>
</feature>
<organism evidence="3 4">
    <name type="scientific">Dimargaris cristalligena</name>
    <dbReference type="NCBI Taxonomy" id="215637"/>
    <lineage>
        <taxon>Eukaryota</taxon>
        <taxon>Fungi</taxon>
        <taxon>Fungi incertae sedis</taxon>
        <taxon>Zoopagomycota</taxon>
        <taxon>Kickxellomycotina</taxon>
        <taxon>Dimargaritomycetes</taxon>
        <taxon>Dimargaritales</taxon>
        <taxon>Dimargaritaceae</taxon>
        <taxon>Dimargaris</taxon>
    </lineage>
</organism>
<dbReference type="Pfam" id="PF08202">
    <property type="entry name" value="MIS13"/>
    <property type="match status" value="1"/>
</dbReference>
<evidence type="ECO:0000313" key="3">
    <source>
        <dbReference type="EMBL" id="RKP34913.1"/>
    </source>
</evidence>
<dbReference type="InterPro" id="IPR013218">
    <property type="entry name" value="Dsn1/Mis13"/>
</dbReference>
<sequence>MSKRARNNDGGGWGFTVAHVQPKKITKIVHPEPIIAANGRSHPIPSEILPQVSKPRQSSALNGHREARPGKENSRNHPPPDPPLQTQGKPKMSRSAAEESLRALRRKTQTALAASKHQDAVVPLKNADSPPPPQRNNVARNIRRRSSFANRGKRASSQSGGTILPLDPDIDPKDFYKHISPDIPEPQRMRQLIAWCIPKAGLAFPKKISDSEPIKQTMKETLRQIYKAMVNKDISTSWYHRPDTFKAAESSGFSKVKAQPAPHPINVSNVKRKQLLEKTLERLQREERTWRRLIQQHQEQPLPVRTIPSLESADPYPFDIDISVFNKCERRLWDLCRGLDEKNVSTPVLQPLALPPPATPRLLNNPSQRLAPTVIPIPELVDPVVHPRVQSLEPAIDQLTHTLYVTQKFHECMQQFADSVASQVITSFQRRTGQLSVSTSSTVGWNGDGHSRVVQAEQEQRAEFILSRDTTMAPALEPVAAPVSMDEGESSTPVPTTDSPSLIAPIDPFYILKALANIQLAGRDDRLGSREYAGA</sequence>
<keyword evidence="1" id="KW-0175">Coiled coil</keyword>
<proteinExistence type="predicted"/>
<accession>A0A4P9ZNP3</accession>
<keyword evidence="4" id="KW-1185">Reference proteome</keyword>
<dbReference type="EMBL" id="ML003027">
    <property type="protein sequence ID" value="RKP34913.1"/>
    <property type="molecule type" value="Genomic_DNA"/>
</dbReference>
<name>A0A4P9ZNP3_9FUNG</name>
<dbReference type="STRING" id="215637.A0A4P9ZNP3"/>
<feature type="compositionally biased region" description="Basic residues" evidence="2">
    <location>
        <begin position="141"/>
        <end position="154"/>
    </location>
</feature>
<dbReference type="GO" id="GO:0051301">
    <property type="term" value="P:cell division"/>
    <property type="evidence" value="ECO:0007669"/>
    <property type="project" value="InterPro"/>
</dbReference>
<evidence type="ECO:0000256" key="1">
    <source>
        <dbReference type="SAM" id="Coils"/>
    </source>
</evidence>
<reference evidence="4" key="1">
    <citation type="journal article" date="2018" name="Nat. Microbiol.">
        <title>Leveraging single-cell genomics to expand the fungal tree of life.</title>
        <authorList>
            <person name="Ahrendt S.R."/>
            <person name="Quandt C.A."/>
            <person name="Ciobanu D."/>
            <person name="Clum A."/>
            <person name="Salamov A."/>
            <person name="Andreopoulos B."/>
            <person name="Cheng J.F."/>
            <person name="Woyke T."/>
            <person name="Pelin A."/>
            <person name="Henrissat B."/>
            <person name="Reynolds N.K."/>
            <person name="Benny G.L."/>
            <person name="Smith M.E."/>
            <person name="James T.Y."/>
            <person name="Grigoriev I.V."/>
        </authorList>
    </citation>
    <scope>NUCLEOTIDE SEQUENCE [LARGE SCALE GENOMIC DNA]</scope>
    <source>
        <strain evidence="4">RSA 468</strain>
    </source>
</reference>
<evidence type="ECO:0000256" key="2">
    <source>
        <dbReference type="SAM" id="MobiDB-lite"/>
    </source>
</evidence>
<gene>
    <name evidence="3" type="ORF">BJ085DRAFT_33474</name>
</gene>
<dbReference type="GO" id="GO:0007059">
    <property type="term" value="P:chromosome segregation"/>
    <property type="evidence" value="ECO:0007669"/>
    <property type="project" value="InterPro"/>
</dbReference>
<dbReference type="AlphaFoldDB" id="A0A4P9ZNP3"/>
<protein>
    <submittedName>
        <fullName evidence="3">Mis12-Mtw1 protein family-domain-containing protein</fullName>
    </submittedName>
</protein>
<dbReference type="GO" id="GO:0000444">
    <property type="term" value="C:MIS12/MIND type complex"/>
    <property type="evidence" value="ECO:0007669"/>
    <property type="project" value="InterPro"/>
</dbReference>
<dbReference type="Proteomes" id="UP000268162">
    <property type="component" value="Unassembled WGS sequence"/>
</dbReference>
<feature type="region of interest" description="Disordered" evidence="2">
    <location>
        <begin position="1"/>
        <end position="168"/>
    </location>
</feature>
<dbReference type="PANTHER" id="PTHR14778">
    <property type="entry name" value="KINETOCHORE-ASSOCIATED PROTEIN DSN1 HOMOLOG"/>
    <property type="match status" value="1"/>
</dbReference>
<dbReference type="PANTHER" id="PTHR14778:SF2">
    <property type="entry name" value="KINETOCHORE-ASSOCIATED PROTEIN DSN1 HOMOLOG"/>
    <property type="match status" value="1"/>
</dbReference>